<organism evidence="1 2">
    <name type="scientific">Paenibacillus allorhizoplanae</name>
    <dbReference type="NCBI Taxonomy" id="2905648"/>
    <lineage>
        <taxon>Bacteria</taxon>
        <taxon>Bacillati</taxon>
        <taxon>Bacillota</taxon>
        <taxon>Bacilli</taxon>
        <taxon>Bacillales</taxon>
        <taxon>Paenibacillaceae</taxon>
        <taxon>Paenibacillus</taxon>
    </lineage>
</organism>
<dbReference type="Proteomes" id="UP000838821">
    <property type="component" value="Unassembled WGS sequence"/>
</dbReference>
<evidence type="ECO:0000313" key="2">
    <source>
        <dbReference type="Proteomes" id="UP000838821"/>
    </source>
</evidence>
<gene>
    <name evidence="1" type="ORF">PAECIP111891_06945</name>
</gene>
<reference evidence="1" key="1">
    <citation type="submission" date="2022-01" db="EMBL/GenBank/DDBJ databases">
        <authorList>
            <person name="Criscuolo A."/>
        </authorList>
    </citation>
    <scope>NUCLEOTIDE SEQUENCE</scope>
    <source>
        <strain evidence="1">CIP111891</strain>
    </source>
</reference>
<proteinExistence type="predicted"/>
<sequence length="33" mass="3628">MEEAAGEGAVYLTELPYSKIVGSNVLKRVQLYV</sequence>
<evidence type="ECO:0000313" key="1">
    <source>
        <dbReference type="EMBL" id="CAH1232090.1"/>
    </source>
</evidence>
<name>A0ABN8H696_9BACL</name>
<dbReference type="EMBL" id="CAKMMW010000046">
    <property type="protein sequence ID" value="CAH1232090.1"/>
    <property type="molecule type" value="Genomic_DNA"/>
</dbReference>
<keyword evidence="2" id="KW-1185">Reference proteome</keyword>
<protein>
    <submittedName>
        <fullName evidence="1">Uncharacterized protein</fullName>
    </submittedName>
</protein>
<accession>A0ABN8H696</accession>
<comment type="caution">
    <text evidence="1">The sequence shown here is derived from an EMBL/GenBank/DDBJ whole genome shotgun (WGS) entry which is preliminary data.</text>
</comment>